<evidence type="ECO:0000313" key="2">
    <source>
        <dbReference type="EMBL" id="KAG7285171.1"/>
    </source>
</evidence>
<feature type="region of interest" description="Disordered" evidence="1">
    <location>
        <begin position="34"/>
        <end position="59"/>
    </location>
</feature>
<dbReference type="AlphaFoldDB" id="A0AAD4EPY7"/>
<feature type="compositionally biased region" description="Basic residues" evidence="1">
    <location>
        <begin position="159"/>
        <end position="174"/>
    </location>
</feature>
<feature type="region of interest" description="Disordered" evidence="1">
    <location>
        <begin position="87"/>
        <end position="195"/>
    </location>
</feature>
<comment type="caution">
    <text evidence="2">The sequence shown here is derived from an EMBL/GenBank/DDBJ whole genome shotgun (WGS) entry which is preliminary data.</text>
</comment>
<reference evidence="2" key="1">
    <citation type="submission" date="2023-02" db="EMBL/GenBank/DDBJ databases">
        <authorList>
            <person name="Palmer J.M."/>
        </authorList>
    </citation>
    <scope>NUCLEOTIDE SEQUENCE</scope>
    <source>
        <strain evidence="2">FW57</strain>
    </source>
</reference>
<organism evidence="2 3">
    <name type="scientific">Staphylotrichum longicolle</name>
    <dbReference type="NCBI Taxonomy" id="669026"/>
    <lineage>
        <taxon>Eukaryota</taxon>
        <taxon>Fungi</taxon>
        <taxon>Dikarya</taxon>
        <taxon>Ascomycota</taxon>
        <taxon>Pezizomycotina</taxon>
        <taxon>Sordariomycetes</taxon>
        <taxon>Sordariomycetidae</taxon>
        <taxon>Sordariales</taxon>
        <taxon>Chaetomiaceae</taxon>
        <taxon>Staphylotrichum</taxon>
    </lineage>
</organism>
<sequence>MPAQDDPKTKLPLAPDANEIFNRIALGMTKHQRLLSTRRHHQQDDNDLNPAYAHPPTQGSATPLALPFLKIISSIRVVISPAARQRHADAAEEGAGRNAARQLAEREMMNNRKRRGGAGGGGGGAEREKVEDGDVVMGEAGVEAEGQMDEQEQTGAEKAKKRKNKNKNKKKKKKGPDGKVNAETNGEAEVEVDED</sequence>
<name>A0AAD4EPY7_9PEZI</name>
<gene>
    <name evidence="2" type="ORF">NEMBOFW57_009792</name>
</gene>
<dbReference type="Proteomes" id="UP001197093">
    <property type="component" value="Unassembled WGS sequence"/>
</dbReference>
<keyword evidence="3" id="KW-1185">Reference proteome</keyword>
<evidence type="ECO:0000313" key="3">
    <source>
        <dbReference type="Proteomes" id="UP001197093"/>
    </source>
</evidence>
<evidence type="ECO:0000256" key="1">
    <source>
        <dbReference type="SAM" id="MobiDB-lite"/>
    </source>
</evidence>
<feature type="compositionally biased region" description="Acidic residues" evidence="1">
    <location>
        <begin position="186"/>
        <end position="195"/>
    </location>
</feature>
<dbReference type="EMBL" id="JAHCVI010000005">
    <property type="protein sequence ID" value="KAG7285171.1"/>
    <property type="molecule type" value="Genomic_DNA"/>
</dbReference>
<protein>
    <submittedName>
        <fullName evidence="2">Uncharacterized protein</fullName>
    </submittedName>
</protein>
<proteinExistence type="predicted"/>
<accession>A0AAD4EPY7</accession>